<dbReference type="AlphaFoldDB" id="A0A1D1V705"/>
<keyword evidence="3" id="KW-1185">Reference proteome</keyword>
<proteinExistence type="predicted"/>
<accession>A0A1D1V705</accession>
<gene>
    <name evidence="2" type="primary">RvY_08745-1</name>
    <name evidence="2" type="synonym">RvY_08745.1</name>
    <name evidence="2" type="ORF">RvY_08745</name>
</gene>
<protein>
    <submittedName>
        <fullName evidence="2">Uncharacterized protein</fullName>
    </submittedName>
</protein>
<organism evidence="2 3">
    <name type="scientific">Ramazzottius varieornatus</name>
    <name type="common">Water bear</name>
    <name type="synonym">Tardigrade</name>
    <dbReference type="NCBI Taxonomy" id="947166"/>
    <lineage>
        <taxon>Eukaryota</taxon>
        <taxon>Metazoa</taxon>
        <taxon>Ecdysozoa</taxon>
        <taxon>Tardigrada</taxon>
        <taxon>Eutardigrada</taxon>
        <taxon>Parachela</taxon>
        <taxon>Hypsibioidea</taxon>
        <taxon>Ramazzottiidae</taxon>
        <taxon>Ramazzottius</taxon>
    </lineage>
</organism>
<feature type="region of interest" description="Disordered" evidence="1">
    <location>
        <begin position="96"/>
        <end position="124"/>
    </location>
</feature>
<evidence type="ECO:0000313" key="2">
    <source>
        <dbReference type="EMBL" id="GAU97456.1"/>
    </source>
</evidence>
<name>A0A1D1V705_RAMVA</name>
<dbReference type="Proteomes" id="UP000186922">
    <property type="component" value="Unassembled WGS sequence"/>
</dbReference>
<evidence type="ECO:0000313" key="3">
    <source>
        <dbReference type="Proteomes" id="UP000186922"/>
    </source>
</evidence>
<reference evidence="2 3" key="1">
    <citation type="journal article" date="2016" name="Nat. Commun.">
        <title>Extremotolerant tardigrade genome and improved radiotolerance of human cultured cells by tardigrade-unique protein.</title>
        <authorList>
            <person name="Hashimoto T."/>
            <person name="Horikawa D.D."/>
            <person name="Saito Y."/>
            <person name="Kuwahara H."/>
            <person name="Kozuka-Hata H."/>
            <person name="Shin-I T."/>
            <person name="Minakuchi Y."/>
            <person name="Ohishi K."/>
            <person name="Motoyama A."/>
            <person name="Aizu T."/>
            <person name="Enomoto A."/>
            <person name="Kondo K."/>
            <person name="Tanaka S."/>
            <person name="Hara Y."/>
            <person name="Koshikawa S."/>
            <person name="Sagara H."/>
            <person name="Miura T."/>
            <person name="Yokobori S."/>
            <person name="Miyagawa K."/>
            <person name="Suzuki Y."/>
            <person name="Kubo T."/>
            <person name="Oyama M."/>
            <person name="Kohara Y."/>
            <person name="Fujiyama A."/>
            <person name="Arakawa K."/>
            <person name="Katayama T."/>
            <person name="Toyoda A."/>
            <person name="Kunieda T."/>
        </authorList>
    </citation>
    <scope>NUCLEOTIDE SEQUENCE [LARGE SCALE GENOMIC DNA]</scope>
    <source>
        <strain evidence="2 3">YOKOZUNA-1</strain>
    </source>
</reference>
<feature type="compositionally biased region" description="Basic and acidic residues" evidence="1">
    <location>
        <begin position="113"/>
        <end position="124"/>
    </location>
</feature>
<comment type="caution">
    <text evidence="2">The sequence shown here is derived from an EMBL/GenBank/DDBJ whole genome shotgun (WGS) entry which is preliminary data.</text>
</comment>
<evidence type="ECO:0000256" key="1">
    <source>
        <dbReference type="SAM" id="MobiDB-lite"/>
    </source>
</evidence>
<dbReference type="EMBL" id="BDGG01000004">
    <property type="protein sequence ID" value="GAU97456.1"/>
    <property type="molecule type" value="Genomic_DNA"/>
</dbReference>
<sequence length="124" mass="13793">MIIQKSGKNSDHISMNRVVAETFRTKKGDFDGIDSTVKLQLDAVQCKNIIFRSLALFIGNYTGLSFKPRKKATTDIIVQKGEESCLTAVLKYVKCSKQRKPSSSFPTSKKSRGRCDGGKRDEGK</sequence>